<evidence type="ECO:0000256" key="1">
    <source>
        <dbReference type="ARBA" id="ARBA00023054"/>
    </source>
</evidence>
<evidence type="ECO:0000256" key="2">
    <source>
        <dbReference type="SAM" id="Coils"/>
    </source>
</evidence>
<organism evidence="5 6">
    <name type="scientific">Pythium oligandrum</name>
    <name type="common">Mycoparasitic fungus</name>
    <dbReference type="NCBI Taxonomy" id="41045"/>
    <lineage>
        <taxon>Eukaryota</taxon>
        <taxon>Sar</taxon>
        <taxon>Stramenopiles</taxon>
        <taxon>Oomycota</taxon>
        <taxon>Peronosporomycetes</taxon>
        <taxon>Pythiales</taxon>
        <taxon>Pythiaceae</taxon>
        <taxon>Pythium</taxon>
    </lineage>
</organism>
<dbReference type="EMBL" id="SPLM01000039">
    <property type="protein sequence ID" value="TMW64470.1"/>
    <property type="molecule type" value="Genomic_DNA"/>
</dbReference>
<feature type="coiled-coil region" evidence="2">
    <location>
        <begin position="545"/>
        <end position="621"/>
    </location>
</feature>
<reference evidence="5" key="1">
    <citation type="submission" date="2019-03" db="EMBL/GenBank/DDBJ databases">
        <title>Long read genome sequence of the mycoparasitic Pythium oligandrum ATCC 38472 isolated from sugarbeet rhizosphere.</title>
        <authorList>
            <person name="Gaulin E."/>
        </authorList>
    </citation>
    <scope>NUCLEOTIDE SEQUENCE</scope>
    <source>
        <strain evidence="5">ATCC 38472_TT</strain>
    </source>
</reference>
<feature type="coiled-coil region" evidence="2">
    <location>
        <begin position="762"/>
        <end position="856"/>
    </location>
</feature>
<proteinExistence type="predicted"/>
<accession>A0A8K1FI06</accession>
<feature type="coiled-coil region" evidence="2">
    <location>
        <begin position="890"/>
        <end position="943"/>
    </location>
</feature>
<sequence>MNEHGSGNGGASMAASSELHLKMSKKIAQLTKVIFHLNTRNEDFQLEVAQLKQNHAFELAQLTQDATTKLKSLSDQLTSQQERALHAEQQAAREKQQFLKDVAVFQQQAATQLTTAQQDFQRRVQMLEEQVESSRGAFVERIQQLTQMAETRQQSQQNNTKEAVSMLQHSHAQELETLKKKHIDEVAQLVTSSNGRYNNMLAEQLRLQDELRSEQSTMRNQYEEAARMNEQKLLSQLAQQQHSAETRIENMKTQLVGKMELLLADAETLRGQETKLRQEKEDWMKQQCELQRQLKLLELQVTKAQYEVQSVRKDGEVNMSKVQQQLASSSERIDQLTQELETSKKALVDRDVALNTTVKERDVLQLELLRGSASVADKISLLQQQMLEKELRITNLLAELQLARQQAGMTEAQNQKKLGDLEAQLVAKERDLGNLQQQLANTELLRATLQREKEKLTRDLLQKQTDSERFIQDMGEQHAGNLQELQTSHSQAMMSQRHEMEKRLAEMEVQMKKSSTDLVGKALVESQEAHAQEIERLKLASRATEAMLRQDLNQLQTRMDSMQVQLAQKERAHADVEARSADLTLQLKKAEAELVTLREDKAALSNSSQKMQKEREELFQKQFKEYTAQHESAIKRLTSEKERFVTDHKQALMQMVRDHAEKIARSTAEWENAQAERLRSQNTDLTAFYEKQLCELKNQMEQHHEESETVKRLLKDAHNELGEARQLDAEYFRGKLIALTVQMDGDRAHVDKQHRLTIEKLTVAHTAELSDLTAKLKEEKEELFRSTCEQSDRRRLQLVAQHEGDVEKLRQQNVEAIKALQEASAVQRNSEALAMRAEMTQRLRDLRLQKEQEASQALLEAKTAHDTQYGVLEKKADLLQHSLAQCTSDLRASREECERLSATLEAKTRELSDKLAATERHYRNEMELLKAAAKRDMDRLLEENLTETKQLSDQFEETKRLMLEKVTFLKQTIVQWEERYARRESRPEDVNRISDLEHLVAEKDALVRQTLDEMAYFKRELLNREEMYNKTFARTPNVGVLNVLKPHVQLQAQMQSTGAPSSAGLPMQSQSAPQTKRKTKPMRSSPEEVPVELQRRNSNGAVATRKSLPPLNNNQMLA</sequence>
<feature type="domain" description="Protein FAM184A/B N-terminal" evidence="4">
    <location>
        <begin position="33"/>
        <end position="246"/>
    </location>
</feature>
<dbReference type="InterPro" id="IPR039478">
    <property type="entry name" value="FAM184A/B_N"/>
</dbReference>
<evidence type="ECO:0000256" key="3">
    <source>
        <dbReference type="SAM" id="MobiDB-lite"/>
    </source>
</evidence>
<protein>
    <recommendedName>
        <fullName evidence="4">Protein FAM184A/B N-terminal domain-containing protein</fullName>
    </recommendedName>
</protein>
<dbReference type="PANTHER" id="PTHR18870:SF9">
    <property type="entry name" value="PROTEIN TAG-278-RELATED"/>
    <property type="match status" value="1"/>
</dbReference>
<feature type="coiled-coil region" evidence="2">
    <location>
        <begin position="211"/>
        <end position="286"/>
    </location>
</feature>
<feature type="region of interest" description="Disordered" evidence="3">
    <location>
        <begin position="1054"/>
        <end position="1118"/>
    </location>
</feature>
<dbReference type="PANTHER" id="PTHR18870">
    <property type="entry name" value="PROTEIN TAG-278-RELATED"/>
    <property type="match status" value="1"/>
</dbReference>
<feature type="coiled-coil region" evidence="2">
    <location>
        <begin position="34"/>
        <end position="130"/>
    </location>
</feature>
<dbReference type="Proteomes" id="UP000794436">
    <property type="component" value="Unassembled WGS sequence"/>
</dbReference>
<feature type="coiled-coil region" evidence="2">
    <location>
        <begin position="379"/>
        <end position="466"/>
    </location>
</feature>
<dbReference type="Pfam" id="PF15665">
    <property type="entry name" value="FAM184"/>
    <property type="match status" value="1"/>
</dbReference>
<dbReference type="OrthoDB" id="75801at2759"/>
<evidence type="ECO:0000259" key="4">
    <source>
        <dbReference type="Pfam" id="PF15665"/>
    </source>
</evidence>
<keyword evidence="1 2" id="KW-0175">Coiled coil</keyword>
<feature type="coiled-coil region" evidence="2">
    <location>
        <begin position="490"/>
        <end position="517"/>
    </location>
</feature>
<dbReference type="AlphaFoldDB" id="A0A8K1FI06"/>
<comment type="caution">
    <text evidence="5">The sequence shown here is derived from an EMBL/GenBank/DDBJ whole genome shotgun (WGS) entry which is preliminary data.</text>
</comment>
<feature type="coiled-coil region" evidence="2">
    <location>
        <begin position="319"/>
        <end position="346"/>
    </location>
</feature>
<keyword evidence="6" id="KW-1185">Reference proteome</keyword>
<name>A0A8K1FI06_PYTOL</name>
<evidence type="ECO:0000313" key="5">
    <source>
        <dbReference type="EMBL" id="TMW64470.1"/>
    </source>
</evidence>
<evidence type="ECO:0000313" key="6">
    <source>
        <dbReference type="Proteomes" id="UP000794436"/>
    </source>
</evidence>
<gene>
    <name evidence="5" type="ORF">Poli38472_011350</name>
</gene>